<gene>
    <name evidence="2" type="primary">LOC120273090</name>
</gene>
<dbReference type="Proteomes" id="UP001515500">
    <property type="component" value="Chromosome 12"/>
</dbReference>
<accession>A0AB40C7B6</accession>
<reference evidence="2" key="1">
    <citation type="submission" date="2025-08" db="UniProtKB">
        <authorList>
            <consortium name="RefSeq"/>
        </authorList>
    </citation>
    <scope>IDENTIFICATION</scope>
</reference>
<dbReference type="PANTHER" id="PTHR31439:SF4">
    <property type="entry name" value="NEURONAL PAS DOMAIN PROTEIN"/>
    <property type="match status" value="1"/>
</dbReference>
<organism evidence="1 2">
    <name type="scientific">Dioscorea cayennensis subsp. rotundata</name>
    <name type="common">White Guinea yam</name>
    <name type="synonym">Dioscorea rotundata</name>
    <dbReference type="NCBI Taxonomy" id="55577"/>
    <lineage>
        <taxon>Eukaryota</taxon>
        <taxon>Viridiplantae</taxon>
        <taxon>Streptophyta</taxon>
        <taxon>Embryophyta</taxon>
        <taxon>Tracheophyta</taxon>
        <taxon>Spermatophyta</taxon>
        <taxon>Magnoliopsida</taxon>
        <taxon>Liliopsida</taxon>
        <taxon>Dioscoreales</taxon>
        <taxon>Dioscoreaceae</taxon>
        <taxon>Dioscorea</taxon>
    </lineage>
</organism>
<protein>
    <submittedName>
        <fullName evidence="2">Uncharacterized protein LOC120273090</fullName>
    </submittedName>
</protein>
<evidence type="ECO:0000313" key="2">
    <source>
        <dbReference type="RefSeq" id="XP_039135671.1"/>
    </source>
</evidence>
<dbReference type="GeneID" id="120273090"/>
<dbReference type="AlphaFoldDB" id="A0AB40C7B6"/>
<proteinExistence type="predicted"/>
<dbReference type="PANTHER" id="PTHR31439">
    <property type="entry name" value="EXPRESSED PROTEIN"/>
    <property type="match status" value="1"/>
</dbReference>
<dbReference type="RefSeq" id="XP_039135671.1">
    <property type="nucleotide sequence ID" value="XM_039279737.1"/>
</dbReference>
<evidence type="ECO:0000313" key="1">
    <source>
        <dbReference type="Proteomes" id="UP001515500"/>
    </source>
</evidence>
<keyword evidence="1" id="KW-1185">Reference proteome</keyword>
<sequence length="497" mass="56568">MASTCVTDAWVWISNLPPFPQWNTNTLSICICTSKSSQSLLKVSVTKNFQCHSPYVTFSILADIQISISLWTSNSLILKDKNQQSLDEDIIVQLFHNIVNGVLHYGPLKKSSFRFPAVQTGEKFRDMFNLAFKTLIFLVCIYEAQRDLRVGCLDTLKHQLTSKQSREAAKQLARVLGSNMEEQWMRSFGLAMTNWIVELKALNNSIRTPSPLFSYAFSATGLWKVQLYCPTIAMSVEDPNNITQDERLLFSLQYQQLEGVIQLAYKVIFRESWIDVVVKVDNIRCDVVPLVSETLMFEQGYGSEEKHFPSGISMQLTPTLQSDVMSVSVSKSSENPTHEVGLEKGIEGSFDPPGSYFGLKVSATETITTSMKPWKFEQSVNGNSASLNWFLHDGVNGKEVLSTKPSKLALLHPRAWFRDRYSSAYRPFTKQGGVIFAGDEYGDSVWWKVCGRALGKTMEWEIKGWIWLTYWPNKHTSFHTETRKLEFKESLYLPLQK</sequence>
<name>A0AB40C7B6_DIOCR</name>